<comment type="caution">
    <text evidence="2">The sequence shown here is derived from an EMBL/GenBank/DDBJ whole genome shotgun (WGS) entry which is preliminary data.</text>
</comment>
<dbReference type="AlphaFoldDB" id="A0A7Y9ZL23"/>
<gene>
    <name evidence="2" type="ORF">BJ993_004502</name>
</gene>
<organism evidence="2 3">
    <name type="scientific">Nocardioides aromaticivorans</name>
    <dbReference type="NCBI Taxonomy" id="200618"/>
    <lineage>
        <taxon>Bacteria</taxon>
        <taxon>Bacillati</taxon>
        <taxon>Actinomycetota</taxon>
        <taxon>Actinomycetes</taxon>
        <taxon>Propionibacteriales</taxon>
        <taxon>Nocardioidaceae</taxon>
        <taxon>Nocardioides</taxon>
    </lineage>
</organism>
<keyword evidence="1" id="KW-0732">Signal</keyword>
<dbReference type="EMBL" id="JACBZM010000001">
    <property type="protein sequence ID" value="NYI47422.1"/>
    <property type="molecule type" value="Genomic_DNA"/>
</dbReference>
<proteinExistence type="predicted"/>
<name>A0A7Y9ZL23_9ACTN</name>
<reference evidence="2 3" key="1">
    <citation type="submission" date="2020-07" db="EMBL/GenBank/DDBJ databases">
        <title>Sequencing the genomes of 1000 actinobacteria strains.</title>
        <authorList>
            <person name="Klenk H.-P."/>
        </authorList>
    </citation>
    <scope>NUCLEOTIDE SEQUENCE [LARGE SCALE GENOMIC DNA]</scope>
    <source>
        <strain evidence="2 3">DSM 15131</strain>
    </source>
</reference>
<feature type="signal peptide" evidence="1">
    <location>
        <begin position="1"/>
        <end position="28"/>
    </location>
</feature>
<evidence type="ECO:0000313" key="3">
    <source>
        <dbReference type="Proteomes" id="UP000562045"/>
    </source>
</evidence>
<feature type="chain" id="PRO_5031542406" description="Secreted protein" evidence="1">
    <location>
        <begin position="29"/>
        <end position="179"/>
    </location>
</feature>
<dbReference type="RefSeq" id="WP_179651386.1">
    <property type="nucleotide sequence ID" value="NZ_JACBZM010000001.1"/>
</dbReference>
<sequence length="179" mass="19677">MLPRRVVVALVLLALAALTLPNGGSATASTGTPSYTWSATPSPVVLLLPSRMVRLRATTFCWTAPPESSGEGEIGSALCSDGIEPSRADLPKVARSRPIRFWFGRPGWRWSATLTSFAHPRRDGCRVRRVPTRVTAQRYDLAPPRHRGTYRVRLFGQGPEGDVLVSFSWRYGSRPGRCS</sequence>
<protein>
    <recommendedName>
        <fullName evidence="4">Secreted protein</fullName>
    </recommendedName>
</protein>
<evidence type="ECO:0000313" key="2">
    <source>
        <dbReference type="EMBL" id="NYI47422.1"/>
    </source>
</evidence>
<accession>A0A7Y9ZL23</accession>
<dbReference type="Proteomes" id="UP000562045">
    <property type="component" value="Unassembled WGS sequence"/>
</dbReference>
<evidence type="ECO:0000256" key="1">
    <source>
        <dbReference type="SAM" id="SignalP"/>
    </source>
</evidence>
<evidence type="ECO:0008006" key="4">
    <source>
        <dbReference type="Google" id="ProtNLM"/>
    </source>
</evidence>